<evidence type="ECO:0000313" key="2">
    <source>
        <dbReference type="EMBL" id="QSS66652.1"/>
    </source>
</evidence>
<dbReference type="EMBL" id="CP069116">
    <property type="protein sequence ID" value="QSS66652.1"/>
    <property type="molecule type" value="Genomic_DNA"/>
</dbReference>
<reference evidence="2" key="1">
    <citation type="submission" date="2021-01" db="EMBL/GenBank/DDBJ databases">
        <title>Chromosome-level genome assembly of a human fungal pathogen reveals clustering of transcriptionally co-regulated genes.</title>
        <authorList>
            <person name="Voorhies M."/>
            <person name="Cohen S."/>
            <person name="Shea T.P."/>
            <person name="Petrus S."/>
            <person name="Munoz J.F."/>
            <person name="Poplawski S."/>
            <person name="Goldman W.E."/>
            <person name="Michael T."/>
            <person name="Cuomo C.A."/>
            <person name="Sil A."/>
            <person name="Beyhan S."/>
        </authorList>
    </citation>
    <scope>NUCLEOTIDE SEQUENCE</scope>
    <source>
        <strain evidence="2">WU24</strain>
    </source>
</reference>
<dbReference type="VEuPathDB" id="FungiDB:I7I51_02842"/>
<dbReference type="PANTHER" id="PTHR42470:SF2">
    <property type="match status" value="1"/>
</dbReference>
<gene>
    <name evidence="2" type="ORF">I7I51_02842</name>
</gene>
<evidence type="ECO:0000313" key="3">
    <source>
        <dbReference type="Proteomes" id="UP000663671"/>
    </source>
</evidence>
<dbReference type="PANTHER" id="PTHR42470">
    <property type="entry name" value="VAST DOMAIN-CONTAINING PROTEIN"/>
    <property type="match status" value="1"/>
</dbReference>
<dbReference type="AlphaFoldDB" id="A0A8A1MPT9"/>
<feature type="domain" description="DUF7924" evidence="1">
    <location>
        <begin position="7"/>
        <end position="144"/>
    </location>
</feature>
<dbReference type="InterPro" id="IPR057684">
    <property type="entry name" value="DUF7924"/>
</dbReference>
<proteinExistence type="predicted"/>
<evidence type="ECO:0000259" key="1">
    <source>
        <dbReference type="Pfam" id="PF25545"/>
    </source>
</evidence>
<sequence length="288" mass="32881">MTLDADEPDYSVGFRREAFTDGQLQRLQPFVGDLTDTSYFMATFYMYFPFLTCEVKCGAAALDIADRQNAHSTTIAARATVELFKLMKRKKEIDREILTFSVSHDHTAVRIYAHYAVLEGEKTNFYRHPIHKFDFTALDGKENGRRTNSREIRNFNTPNNLTPNRCLQSRMMTASQVSAILPRQVLRQLPPLRNKHRYSKGQERSNITTVPNSVSSAEYPVNFYTTIGITEYLIKMGCEKFPQLRIHGDKNPNLAPIVRASRMAVNSSSPPDYDRCRSAKIGHTRVDG</sequence>
<name>A0A8A1MPT9_AJECA</name>
<accession>A0A8A1MPT9</accession>
<dbReference type="Proteomes" id="UP000663671">
    <property type="component" value="Chromosome 6"/>
</dbReference>
<organism evidence="2 3">
    <name type="scientific">Ajellomyces capsulatus</name>
    <name type="common">Darling's disease fungus</name>
    <name type="synonym">Histoplasma capsulatum</name>
    <dbReference type="NCBI Taxonomy" id="5037"/>
    <lineage>
        <taxon>Eukaryota</taxon>
        <taxon>Fungi</taxon>
        <taxon>Dikarya</taxon>
        <taxon>Ascomycota</taxon>
        <taxon>Pezizomycotina</taxon>
        <taxon>Eurotiomycetes</taxon>
        <taxon>Eurotiomycetidae</taxon>
        <taxon>Onygenales</taxon>
        <taxon>Ajellomycetaceae</taxon>
        <taxon>Histoplasma</taxon>
    </lineage>
</organism>
<dbReference type="Pfam" id="PF25545">
    <property type="entry name" value="DUF7924"/>
    <property type="match status" value="1"/>
</dbReference>
<dbReference type="OrthoDB" id="5400850at2759"/>
<protein>
    <recommendedName>
        <fullName evidence="1">DUF7924 domain-containing protein</fullName>
    </recommendedName>
</protein>